<dbReference type="VEuPathDB" id="FungiDB:AB675_6233"/>
<sequence length="378" mass="41692">MAQGKPRLVIVGSGWAGFYISQHIDLSIYSPIIISPRRTSAYTPLLASAATGLFNFYLAEDSVRSKSRSLVKFIKANVLDVDFSSKSVHCAPAFEEDEVLSRQEFTVDYDILILAPGCEPNTFNTPGIRKQLFDLLEKASLPNVSDQHARDLLHIAIVGGGPTGIEITAELSDLCKSEIADLYPDVAKFMTISIYDVAKNILSAYDTKLHDYATQRLVDRGIDVATGTVIEEVGRDYLTIKGRGRNVSLVEKLDVLLNDKGLKRIQTDDRLRVFIYQSTPEGEKPTSIHPNVYALGDAADITHASLPTTAEVAVQKAKYLHDGVIAGKGPDHPGWTGQAAWLAWRSGSLMWNRNWRSRFAIVLTWALNKVFGSEIAKI</sequence>
<dbReference type="InterPro" id="IPR036188">
    <property type="entry name" value="FAD/NAD-bd_sf"/>
</dbReference>
<evidence type="ECO:0000256" key="5">
    <source>
        <dbReference type="ARBA" id="ARBA00023027"/>
    </source>
</evidence>
<evidence type="ECO:0000256" key="3">
    <source>
        <dbReference type="ARBA" id="ARBA00022827"/>
    </source>
</evidence>
<comment type="caution">
    <text evidence="7">The sequence shown here is derived from an EMBL/GenBank/DDBJ whole genome shotgun (WGS) entry which is preliminary data.</text>
</comment>
<dbReference type="RefSeq" id="XP_018003955.1">
    <property type="nucleotide sequence ID" value="XM_018146510.1"/>
</dbReference>
<keyword evidence="7" id="KW-0830">Ubiquinone</keyword>
<keyword evidence="2" id="KW-0285">Flavoprotein</keyword>
<dbReference type="OrthoDB" id="3244603at2759"/>
<keyword evidence="4" id="KW-0560">Oxidoreductase</keyword>
<evidence type="ECO:0000256" key="2">
    <source>
        <dbReference type="ARBA" id="ARBA00022630"/>
    </source>
</evidence>
<keyword evidence="5" id="KW-0520">NAD</keyword>
<dbReference type="PANTHER" id="PTHR43706:SF17">
    <property type="entry name" value="NADH DEHYDROGENASE (EUROFUNG)"/>
    <property type="match status" value="1"/>
</dbReference>
<accession>A0A0N1HER0</accession>
<dbReference type="SUPFAM" id="SSF51905">
    <property type="entry name" value="FAD/NAD(P)-binding domain"/>
    <property type="match status" value="2"/>
</dbReference>
<dbReference type="GO" id="GO:0005739">
    <property type="term" value="C:mitochondrion"/>
    <property type="evidence" value="ECO:0007669"/>
    <property type="project" value="TreeGrafter"/>
</dbReference>
<dbReference type="PRINTS" id="PR00368">
    <property type="entry name" value="FADPNR"/>
</dbReference>
<feature type="domain" description="FAD/NAD(P)-binding" evidence="6">
    <location>
        <begin position="7"/>
        <end position="317"/>
    </location>
</feature>
<dbReference type="Pfam" id="PF07992">
    <property type="entry name" value="Pyr_redox_2"/>
    <property type="match status" value="1"/>
</dbReference>
<evidence type="ECO:0000313" key="8">
    <source>
        <dbReference type="Proteomes" id="UP000038010"/>
    </source>
</evidence>
<protein>
    <submittedName>
        <fullName evidence="7">External alternative NAD(P)H-ubiquinone oxido B1, mitochondrial</fullName>
    </submittedName>
</protein>
<dbReference type="GeneID" id="28738390"/>
<dbReference type="Gene3D" id="3.50.50.100">
    <property type="match status" value="1"/>
</dbReference>
<dbReference type="InterPro" id="IPR023753">
    <property type="entry name" value="FAD/NAD-binding_dom"/>
</dbReference>
<gene>
    <name evidence="7" type="ORF">AB675_6233</name>
</gene>
<name>A0A0N1HER0_9EURO</name>
<evidence type="ECO:0000259" key="6">
    <source>
        <dbReference type="Pfam" id="PF07992"/>
    </source>
</evidence>
<comment type="similarity">
    <text evidence="1">Belongs to the NADH dehydrogenase family.</text>
</comment>
<dbReference type="PANTHER" id="PTHR43706">
    <property type="entry name" value="NADH DEHYDROGENASE"/>
    <property type="match status" value="1"/>
</dbReference>
<keyword evidence="3" id="KW-0274">FAD</keyword>
<reference evidence="7 8" key="1">
    <citation type="submission" date="2015-06" db="EMBL/GenBank/DDBJ databases">
        <title>Draft genome of the ant-associated black yeast Phialophora attae CBS 131958.</title>
        <authorList>
            <person name="Moreno L.F."/>
            <person name="Stielow B.J."/>
            <person name="de Hoog S."/>
            <person name="Vicente V.A."/>
            <person name="Weiss V.A."/>
            <person name="de Vries M."/>
            <person name="Cruz L.M."/>
            <person name="Souza E.M."/>
        </authorList>
    </citation>
    <scope>NUCLEOTIDE SEQUENCE [LARGE SCALE GENOMIC DNA]</scope>
    <source>
        <strain evidence="7 8">CBS 131958</strain>
    </source>
</reference>
<dbReference type="InterPro" id="IPR045024">
    <property type="entry name" value="NDH-2"/>
</dbReference>
<proteinExistence type="inferred from homology"/>
<keyword evidence="8" id="KW-1185">Reference proteome</keyword>
<evidence type="ECO:0000256" key="4">
    <source>
        <dbReference type="ARBA" id="ARBA00023002"/>
    </source>
</evidence>
<dbReference type="Proteomes" id="UP000038010">
    <property type="component" value="Unassembled WGS sequence"/>
</dbReference>
<dbReference type="AlphaFoldDB" id="A0A0N1HER0"/>
<dbReference type="PRINTS" id="PR00469">
    <property type="entry name" value="PNDRDTASEII"/>
</dbReference>
<organism evidence="7 8">
    <name type="scientific">Cyphellophora attinorum</name>
    <dbReference type="NCBI Taxonomy" id="1664694"/>
    <lineage>
        <taxon>Eukaryota</taxon>
        <taxon>Fungi</taxon>
        <taxon>Dikarya</taxon>
        <taxon>Ascomycota</taxon>
        <taxon>Pezizomycotina</taxon>
        <taxon>Eurotiomycetes</taxon>
        <taxon>Chaetothyriomycetidae</taxon>
        <taxon>Chaetothyriales</taxon>
        <taxon>Cyphellophoraceae</taxon>
        <taxon>Cyphellophora</taxon>
    </lineage>
</organism>
<evidence type="ECO:0000256" key="1">
    <source>
        <dbReference type="ARBA" id="ARBA00005272"/>
    </source>
</evidence>
<evidence type="ECO:0000313" key="7">
    <source>
        <dbReference type="EMBL" id="KPI43992.1"/>
    </source>
</evidence>
<dbReference type="STRING" id="1664694.A0A0N1HER0"/>
<dbReference type="EMBL" id="LFJN01000004">
    <property type="protein sequence ID" value="KPI43992.1"/>
    <property type="molecule type" value="Genomic_DNA"/>
</dbReference>
<dbReference type="GO" id="GO:0003954">
    <property type="term" value="F:NADH dehydrogenase activity"/>
    <property type="evidence" value="ECO:0007669"/>
    <property type="project" value="InterPro"/>
</dbReference>